<accession>A0A4R6U157</accession>
<name>A0A4R6U157_9GAMM</name>
<dbReference type="NCBIfam" id="NF003502">
    <property type="entry name" value="PRK05170.1-6"/>
    <property type="match status" value="1"/>
</dbReference>
<dbReference type="InterPro" id="IPR005358">
    <property type="entry name" value="Puta_zinc/iron-chelating_dom"/>
</dbReference>
<dbReference type="RefSeq" id="WP_101496800.1">
    <property type="nucleotide sequence ID" value="NZ_LNJZ01000007.1"/>
</dbReference>
<organism evidence="2 3">
    <name type="scientific">Thiopseudomonas denitrificans</name>
    <dbReference type="NCBI Taxonomy" id="1501432"/>
    <lineage>
        <taxon>Bacteria</taxon>
        <taxon>Pseudomonadati</taxon>
        <taxon>Pseudomonadota</taxon>
        <taxon>Gammaproteobacteria</taxon>
        <taxon>Pseudomonadales</taxon>
        <taxon>Pseudomonadaceae</taxon>
        <taxon>Thiopseudomonas</taxon>
    </lineage>
</organism>
<dbReference type="PIRSF" id="PIRSF006173">
    <property type="entry name" value="UCP006173"/>
    <property type="match status" value="1"/>
</dbReference>
<dbReference type="NCBIfam" id="NF003507">
    <property type="entry name" value="PRK05170.2-5"/>
    <property type="match status" value="1"/>
</dbReference>
<dbReference type="InterPro" id="IPR008228">
    <property type="entry name" value="UCP006173"/>
</dbReference>
<comment type="similarity">
    <text evidence="1">Belongs to the UPF0260 family.</text>
</comment>
<keyword evidence="3" id="KW-1185">Reference proteome</keyword>
<dbReference type="PANTHER" id="PTHR37421">
    <property type="entry name" value="UPF0260 PROTEIN YCGN"/>
    <property type="match status" value="1"/>
</dbReference>
<reference evidence="2 3" key="1">
    <citation type="submission" date="2019-03" db="EMBL/GenBank/DDBJ databases">
        <title>Genomic Encyclopedia of Type Strains, Phase IV (KMG-IV): sequencing the most valuable type-strain genomes for metagenomic binning, comparative biology and taxonomic classification.</title>
        <authorList>
            <person name="Goeker M."/>
        </authorList>
    </citation>
    <scope>NUCLEOTIDE SEQUENCE [LARGE SCALE GENOMIC DNA]</scope>
    <source>
        <strain evidence="2 3">DSM 28679</strain>
    </source>
</reference>
<comment type="caution">
    <text evidence="2">The sequence shown here is derived from an EMBL/GenBank/DDBJ whole genome shotgun (WGS) entry which is preliminary data.</text>
</comment>
<dbReference type="AlphaFoldDB" id="A0A4R6U157"/>
<evidence type="ECO:0000313" key="3">
    <source>
        <dbReference type="Proteomes" id="UP000294575"/>
    </source>
</evidence>
<sequence>MAAIVKPFWESKTLEQMSRDEWESLCDSCGLCCLQKLEDAEDPDSIYYTRIACKLLDLGTARCSNYPERKKIVPDCIQLQPGDITSYAWLPHTCAYRLLAEGKPLPPWHHLVCGDENAVHAAGISQLGRMLSEEEVPEDDWENHLIFRC</sequence>
<proteinExistence type="inferred from homology"/>
<dbReference type="PANTHER" id="PTHR37421:SF1">
    <property type="entry name" value="UPF0260 PROTEIN YCGN"/>
    <property type="match status" value="1"/>
</dbReference>
<evidence type="ECO:0000256" key="1">
    <source>
        <dbReference type="HAMAP-Rule" id="MF_00676"/>
    </source>
</evidence>
<gene>
    <name evidence="2" type="ORF">DFQ45_101232</name>
</gene>
<dbReference type="HAMAP" id="MF_00676">
    <property type="entry name" value="UPF0260"/>
    <property type="match status" value="1"/>
</dbReference>
<protein>
    <recommendedName>
        <fullName evidence="1">UPF0260 protein DFQ45_101232</fullName>
    </recommendedName>
</protein>
<dbReference type="OrthoDB" id="9786855at2"/>
<dbReference type="NCBIfam" id="NF003501">
    <property type="entry name" value="PRK05170.1-5"/>
    <property type="match status" value="1"/>
</dbReference>
<dbReference type="Pfam" id="PF03692">
    <property type="entry name" value="CxxCxxCC"/>
    <property type="match status" value="1"/>
</dbReference>
<dbReference type="Proteomes" id="UP000294575">
    <property type="component" value="Unassembled WGS sequence"/>
</dbReference>
<evidence type="ECO:0000313" key="2">
    <source>
        <dbReference type="EMBL" id="TDQ40098.1"/>
    </source>
</evidence>
<dbReference type="EMBL" id="SNYK01000001">
    <property type="protein sequence ID" value="TDQ40098.1"/>
    <property type="molecule type" value="Genomic_DNA"/>
</dbReference>